<dbReference type="Pfam" id="PF19692">
    <property type="entry name" value="DUF6193"/>
    <property type="match status" value="1"/>
</dbReference>
<dbReference type="RefSeq" id="WP_369184707.1">
    <property type="nucleotide sequence ID" value="NZ_CP163445.1"/>
</dbReference>
<accession>A0AB39TSK6</accession>
<proteinExistence type="predicted"/>
<reference evidence="1" key="1">
    <citation type="submission" date="2024-07" db="EMBL/GenBank/DDBJ databases">
        <authorList>
            <person name="Yu S.T."/>
        </authorList>
    </citation>
    <scope>NUCLEOTIDE SEQUENCE</scope>
    <source>
        <strain evidence="1">Y1</strain>
    </source>
</reference>
<dbReference type="InterPro" id="IPR045682">
    <property type="entry name" value="DUF6193"/>
</dbReference>
<organism evidence="1">
    <name type="scientific">Streptomyces sp. Y1</name>
    <dbReference type="NCBI Taxonomy" id="3238634"/>
    <lineage>
        <taxon>Bacteria</taxon>
        <taxon>Bacillati</taxon>
        <taxon>Actinomycetota</taxon>
        <taxon>Actinomycetes</taxon>
        <taxon>Kitasatosporales</taxon>
        <taxon>Streptomycetaceae</taxon>
        <taxon>Streptomyces</taxon>
    </lineage>
</organism>
<sequence>MNEAPDPAVLYPEIARHGSLAAALRALAAEQGLVLDAEAHDGDPLRRAAAASVLPHREAVAVSGWVHERRWWVSASATNGMVLSGVTDELGQVPAVMAAWARGASVDEIGRIAGFDVLTGRFEVPDGNAVDVIAAEWQYRLKEARDTDWPEHLALVEAAYAEPRLRRFYPFTSHWALRFSRLPRPFVPSFATLSAPQGGGTFRVSEWGAEGSAETRVATAAEAVAIAADRIPAEFDAAG</sequence>
<protein>
    <submittedName>
        <fullName evidence="1">DUF6193 family natural product biosynthesis protein</fullName>
    </submittedName>
</protein>
<dbReference type="EMBL" id="CP163445">
    <property type="protein sequence ID" value="XDQ82293.1"/>
    <property type="molecule type" value="Genomic_DNA"/>
</dbReference>
<gene>
    <name evidence="1" type="ORF">AB2U05_29345</name>
</gene>
<evidence type="ECO:0000313" key="1">
    <source>
        <dbReference type="EMBL" id="XDQ82293.1"/>
    </source>
</evidence>
<name>A0AB39TSK6_9ACTN</name>
<dbReference type="AlphaFoldDB" id="A0AB39TSK6"/>